<dbReference type="EMBL" id="CACSLK010025438">
    <property type="protein sequence ID" value="CAA0824916.1"/>
    <property type="molecule type" value="Genomic_DNA"/>
</dbReference>
<comment type="caution">
    <text evidence="3">The sequence shown here is derived from an EMBL/GenBank/DDBJ whole genome shotgun (WGS) entry which is preliminary data.</text>
</comment>
<sequence length="337" mass="37564">MSKDYGGRVELAKAYYKWLSKSLSKNFNGTGLISSMQHCNDFFFLGTEQISMERVDPNGDPIGVYWLQGVHMIHCAYNSLWMGQFIWPDWDMFQSDHKCAKFHAGSRAICGGPIYVSDSLGGHDFDLLRKLVFQDSTIPNAFTLLFPPYGGVVGAFNCQGAGWDPIERRIKGYSQCYKPLYVSVHVSNIEWEQKGEMDKMGEADEYAVYLTEAEKLFMATRDSDPVSVTIMPLAFEIFSFVPVMKVGFDGVKFAPVGITDFLNCGGTVEGLVCDESLVKIEVKEGGKFLAYSSEAPKKACVNGQVAAFDWSEEDGRLVVEVDWCEDLGGISNVIFVF</sequence>
<dbReference type="Proteomes" id="UP001153555">
    <property type="component" value="Unassembled WGS sequence"/>
</dbReference>
<dbReference type="Pfam" id="PF05691">
    <property type="entry name" value="Raffinose_syn"/>
    <property type="match status" value="2"/>
</dbReference>
<dbReference type="GO" id="GO:0016757">
    <property type="term" value="F:glycosyltransferase activity"/>
    <property type="evidence" value="ECO:0007669"/>
    <property type="project" value="UniProtKB-KW"/>
</dbReference>
<evidence type="ECO:0000313" key="3">
    <source>
        <dbReference type="EMBL" id="CAA0824916.1"/>
    </source>
</evidence>
<evidence type="ECO:0000256" key="2">
    <source>
        <dbReference type="ARBA" id="ARBA00023277"/>
    </source>
</evidence>
<dbReference type="OrthoDB" id="912086at2759"/>
<keyword evidence="2" id="KW-0119">Carbohydrate metabolism</keyword>
<gene>
    <name evidence="3" type="ORF">SHERM_21759</name>
</gene>
<comment type="similarity">
    <text evidence="1">Belongs to the glycosyl hydrolases 36 family.</text>
</comment>
<reference evidence="3" key="1">
    <citation type="submission" date="2019-12" db="EMBL/GenBank/DDBJ databases">
        <authorList>
            <person name="Scholes J."/>
        </authorList>
    </citation>
    <scope>NUCLEOTIDE SEQUENCE</scope>
</reference>
<dbReference type="InterPro" id="IPR008811">
    <property type="entry name" value="Glycosyl_hydrolases_36"/>
</dbReference>
<name>A0A9N7NB06_STRHE</name>
<organism evidence="3 4">
    <name type="scientific">Striga hermonthica</name>
    <name type="common">Purple witchweed</name>
    <name type="synonym">Buchnera hermonthica</name>
    <dbReference type="NCBI Taxonomy" id="68872"/>
    <lineage>
        <taxon>Eukaryota</taxon>
        <taxon>Viridiplantae</taxon>
        <taxon>Streptophyta</taxon>
        <taxon>Embryophyta</taxon>
        <taxon>Tracheophyta</taxon>
        <taxon>Spermatophyta</taxon>
        <taxon>Magnoliopsida</taxon>
        <taxon>eudicotyledons</taxon>
        <taxon>Gunneridae</taxon>
        <taxon>Pentapetalae</taxon>
        <taxon>asterids</taxon>
        <taxon>lamiids</taxon>
        <taxon>Lamiales</taxon>
        <taxon>Orobanchaceae</taxon>
        <taxon>Buchnereae</taxon>
        <taxon>Striga</taxon>
    </lineage>
</organism>
<dbReference type="InterPro" id="IPR017853">
    <property type="entry name" value="GH"/>
</dbReference>
<dbReference type="SUPFAM" id="SSF51445">
    <property type="entry name" value="(Trans)glycosidases"/>
    <property type="match status" value="1"/>
</dbReference>
<protein>
    <submittedName>
        <fullName evidence="3">Probable galactinol--sucrose galactosyltransferase 4</fullName>
    </submittedName>
</protein>
<dbReference type="AlphaFoldDB" id="A0A9N7NB06"/>
<keyword evidence="3" id="KW-0808">Transferase</keyword>
<keyword evidence="4" id="KW-1185">Reference proteome</keyword>
<evidence type="ECO:0000256" key="1">
    <source>
        <dbReference type="ARBA" id="ARBA00007240"/>
    </source>
</evidence>
<accession>A0A9N7NB06</accession>
<evidence type="ECO:0000313" key="4">
    <source>
        <dbReference type="Proteomes" id="UP001153555"/>
    </source>
</evidence>
<proteinExistence type="inferred from homology"/>
<dbReference type="PANTHER" id="PTHR31268">
    <property type="match status" value="1"/>
</dbReference>
<dbReference type="PANTHER" id="PTHR31268:SF8">
    <property type="entry name" value="GALACTINOL--SUCROSE GALACTOSYLTRANSFERASE 4-RELATED"/>
    <property type="match status" value="1"/>
</dbReference>
<keyword evidence="3" id="KW-0328">Glycosyltransferase</keyword>